<dbReference type="CDD" id="cd12148">
    <property type="entry name" value="fungal_TF_MHR"/>
    <property type="match status" value="1"/>
</dbReference>
<accession>A0AAX6MLX5</accession>
<reference evidence="5 6" key="1">
    <citation type="journal article" date="2024" name="Front Chem Biol">
        <title>Unveiling the potential of Daldinia eschscholtzii MFLUCC 19-0629 through bioactivity and bioinformatics studies for enhanced sustainable agriculture production.</title>
        <authorList>
            <person name="Brooks S."/>
            <person name="Weaver J.A."/>
            <person name="Klomchit A."/>
            <person name="Alharthi S.A."/>
            <person name="Onlamun T."/>
            <person name="Nurani R."/>
            <person name="Vong T.K."/>
            <person name="Alberti F."/>
            <person name="Greco C."/>
        </authorList>
    </citation>
    <scope>NUCLEOTIDE SEQUENCE [LARGE SCALE GENOMIC DNA]</scope>
    <source>
        <strain evidence="5">MFLUCC 19-0629</strain>
    </source>
</reference>
<dbReference type="AlphaFoldDB" id="A0AAX6MLX5"/>
<name>A0AAX6MLX5_9PEZI</name>
<dbReference type="EMBL" id="JBANMG010000005">
    <property type="protein sequence ID" value="KAK6953645.1"/>
    <property type="molecule type" value="Genomic_DNA"/>
</dbReference>
<feature type="region of interest" description="Disordered" evidence="3">
    <location>
        <begin position="1"/>
        <end position="23"/>
    </location>
</feature>
<organism evidence="5 6">
    <name type="scientific">Daldinia eschscholtzii</name>
    <dbReference type="NCBI Taxonomy" id="292717"/>
    <lineage>
        <taxon>Eukaryota</taxon>
        <taxon>Fungi</taxon>
        <taxon>Dikarya</taxon>
        <taxon>Ascomycota</taxon>
        <taxon>Pezizomycotina</taxon>
        <taxon>Sordariomycetes</taxon>
        <taxon>Xylariomycetidae</taxon>
        <taxon>Xylariales</taxon>
        <taxon>Hypoxylaceae</taxon>
        <taxon>Daldinia</taxon>
    </lineage>
</organism>
<keyword evidence="2" id="KW-0539">Nucleus</keyword>
<dbReference type="PANTHER" id="PTHR31001">
    <property type="entry name" value="UNCHARACTERIZED TRANSCRIPTIONAL REGULATORY PROTEIN"/>
    <property type="match status" value="1"/>
</dbReference>
<dbReference type="GO" id="GO:0003677">
    <property type="term" value="F:DNA binding"/>
    <property type="evidence" value="ECO:0007669"/>
    <property type="project" value="InterPro"/>
</dbReference>
<dbReference type="GO" id="GO:0005634">
    <property type="term" value="C:nucleus"/>
    <property type="evidence" value="ECO:0007669"/>
    <property type="project" value="UniProtKB-SubCell"/>
</dbReference>
<feature type="compositionally biased region" description="Pro residues" evidence="3">
    <location>
        <begin position="43"/>
        <end position="53"/>
    </location>
</feature>
<dbReference type="PANTHER" id="PTHR31001:SF40">
    <property type="entry name" value="ZN(II)2CYS6 TRANSCRIPTION FACTOR (EUROFUNG)"/>
    <property type="match status" value="1"/>
</dbReference>
<evidence type="ECO:0000313" key="6">
    <source>
        <dbReference type="Proteomes" id="UP001369815"/>
    </source>
</evidence>
<dbReference type="GO" id="GO:0008270">
    <property type="term" value="F:zinc ion binding"/>
    <property type="evidence" value="ECO:0007669"/>
    <property type="project" value="InterPro"/>
</dbReference>
<evidence type="ECO:0000259" key="4">
    <source>
        <dbReference type="SMART" id="SM00906"/>
    </source>
</evidence>
<evidence type="ECO:0000313" key="5">
    <source>
        <dbReference type="EMBL" id="KAK6953645.1"/>
    </source>
</evidence>
<comment type="caution">
    <text evidence="5">The sequence shown here is derived from an EMBL/GenBank/DDBJ whole genome shotgun (WGS) entry which is preliminary data.</text>
</comment>
<sequence length="583" mass="65198">MNGGANQPLLLRRNGRPQACDKRKQDVECVYLVSGSRISTPKSPLPTPTPSTPLPSLRRGSLQHSQNSPALTPDVPVSGHTRPGYLGPTSYCNIYEDTENSLSLLRGSASVAAQSDSFAHHAPTEGSQTKMSVRVRDMALAVLRNVPEPTQGSAMRFKPGSDGWIRSIAERVSRSFYEAFGDHFGPGNRPAAKLEELARVICANTSRPFSDEESDPDKWFGQFSGKNIRWEAIGILSVFWEFVPGSNTEFWRGKRSAEFDRGFRISRETMRLCLDLSKEFSPGNSMMLCLSQRCTVTDSMFVGDADLVVWRAHAETIALLTFLGFHAVEERDQREASLATEIKKRFFHHLFTMDMVVVSFTGRPPLISSRYSSTPLPLDISTEDLFSDHDTFMKAVSRLDEKGWNTDGEIYPSTNIRARAIIAIIREEIFKIALDHRQNVSPNTFSIETLLMASFRNDCEWLVMAYAVPAGGILCLELLKPTLHLRPHSDSRITRSNIIQKLSLLVAFLDWVSPSAPNGDLCSDAKSVIQRVLDQTLNAASSIYEPPAIFQWDSSTQLDFSFDLLDTFDWNRPDFPSSQQSNQ</sequence>
<feature type="domain" description="Xylanolytic transcriptional activator regulatory" evidence="4">
    <location>
        <begin position="309"/>
        <end position="383"/>
    </location>
</feature>
<evidence type="ECO:0000256" key="3">
    <source>
        <dbReference type="SAM" id="MobiDB-lite"/>
    </source>
</evidence>
<evidence type="ECO:0000256" key="2">
    <source>
        <dbReference type="ARBA" id="ARBA00023242"/>
    </source>
</evidence>
<dbReference type="InterPro" id="IPR007219">
    <property type="entry name" value="XnlR_reg_dom"/>
</dbReference>
<evidence type="ECO:0000256" key="1">
    <source>
        <dbReference type="ARBA" id="ARBA00004123"/>
    </source>
</evidence>
<feature type="region of interest" description="Disordered" evidence="3">
    <location>
        <begin position="38"/>
        <end position="79"/>
    </location>
</feature>
<comment type="subcellular location">
    <subcellularLocation>
        <location evidence="1">Nucleus</location>
    </subcellularLocation>
</comment>
<dbReference type="GO" id="GO:0006351">
    <property type="term" value="P:DNA-templated transcription"/>
    <property type="evidence" value="ECO:0007669"/>
    <property type="project" value="InterPro"/>
</dbReference>
<dbReference type="SMART" id="SM00906">
    <property type="entry name" value="Fungal_trans"/>
    <property type="match status" value="1"/>
</dbReference>
<keyword evidence="6" id="KW-1185">Reference proteome</keyword>
<proteinExistence type="predicted"/>
<dbReference type="Proteomes" id="UP001369815">
    <property type="component" value="Unassembled WGS sequence"/>
</dbReference>
<dbReference type="InterPro" id="IPR050613">
    <property type="entry name" value="Sec_Metabolite_Reg"/>
</dbReference>
<protein>
    <recommendedName>
        <fullName evidence="4">Xylanolytic transcriptional activator regulatory domain-containing protein</fullName>
    </recommendedName>
</protein>
<dbReference type="Pfam" id="PF04082">
    <property type="entry name" value="Fungal_trans"/>
    <property type="match status" value="1"/>
</dbReference>
<gene>
    <name evidence="5" type="ORF">Daesc_005950</name>
</gene>